<reference evidence="2 3" key="1">
    <citation type="submission" date="2017-11" db="EMBL/GenBank/DDBJ databases">
        <title>Evolution of Phototrophy in the Chloroflexi Phylum Driven by Horizontal Gene Transfer.</title>
        <authorList>
            <person name="Ward L.M."/>
            <person name="Hemp J."/>
            <person name="Shih P.M."/>
            <person name="Mcglynn S.E."/>
            <person name="Fischer W."/>
        </authorList>
    </citation>
    <scope>NUCLEOTIDE SEQUENCE [LARGE SCALE GENOMIC DNA]</scope>
    <source>
        <strain evidence="2">JP3_13</strain>
    </source>
</reference>
<evidence type="ECO:0000313" key="3">
    <source>
        <dbReference type="Proteomes" id="UP000229681"/>
    </source>
</evidence>
<feature type="transmembrane region" description="Helical" evidence="1">
    <location>
        <begin position="60"/>
        <end position="81"/>
    </location>
</feature>
<feature type="transmembrane region" description="Helical" evidence="1">
    <location>
        <begin position="88"/>
        <end position="107"/>
    </location>
</feature>
<organism evidence="2 3">
    <name type="scientific">Candidatus Thermofonsia Clade 1 bacterium</name>
    <dbReference type="NCBI Taxonomy" id="2364210"/>
    <lineage>
        <taxon>Bacteria</taxon>
        <taxon>Bacillati</taxon>
        <taxon>Chloroflexota</taxon>
        <taxon>Candidatus Thermofontia</taxon>
        <taxon>Candidatus Thermofonsia Clade 1</taxon>
    </lineage>
</organism>
<sequence length="111" mass="12372">AQATSAIYQQRFSRRFVQRDGTYNIESQLATLYADQARQRNLNAAPSFAKADQMRLKVSWLQGTAIPLAASLIFFTLAEALSRRLRALMLGIGVLLLISGTAAFLYFELTL</sequence>
<gene>
    <name evidence="2" type="ORF">CUN49_17770</name>
</gene>
<keyword evidence="1" id="KW-0472">Membrane</keyword>
<evidence type="ECO:0000313" key="2">
    <source>
        <dbReference type="EMBL" id="PJF33769.1"/>
    </source>
</evidence>
<dbReference type="EMBL" id="PGTM01000768">
    <property type="protein sequence ID" value="PJF33769.1"/>
    <property type="molecule type" value="Genomic_DNA"/>
</dbReference>
<keyword evidence="1" id="KW-1133">Transmembrane helix</keyword>
<evidence type="ECO:0000256" key="1">
    <source>
        <dbReference type="SAM" id="Phobius"/>
    </source>
</evidence>
<dbReference type="Proteomes" id="UP000229681">
    <property type="component" value="Unassembled WGS sequence"/>
</dbReference>
<proteinExistence type="predicted"/>
<protein>
    <submittedName>
        <fullName evidence="2">Uncharacterized protein</fullName>
    </submittedName>
</protein>
<comment type="caution">
    <text evidence="2">The sequence shown here is derived from an EMBL/GenBank/DDBJ whole genome shotgun (WGS) entry which is preliminary data.</text>
</comment>
<dbReference type="AlphaFoldDB" id="A0A2M8P8A4"/>
<name>A0A2M8P8A4_9CHLR</name>
<feature type="non-terminal residue" evidence="2">
    <location>
        <position position="1"/>
    </location>
</feature>
<keyword evidence="1" id="KW-0812">Transmembrane</keyword>
<accession>A0A2M8P8A4</accession>